<dbReference type="KEGG" id="mmec:FIU01_08825"/>
<sequence length="160" mass="19241">MNLATWELLSYIVTVVGLPLAILTFMLEQRKERENEDEEVYQLLADNYTDFLKLVMAYPDLQLRSQRGPMPMTPEQEERKLVLFEILISLFERAYLLTYDPDMRGKRLRRWMSWEDYMREWCQREDFRAYLPRLLVGEDADFVAHITRIAHETHTNPHPS</sequence>
<dbReference type="AlphaFoldDB" id="A0A5B8CTL5"/>
<keyword evidence="1" id="KW-1133">Transmembrane helix</keyword>
<proteinExistence type="predicted"/>
<dbReference type="Proteomes" id="UP000311008">
    <property type="component" value="Chromosome"/>
</dbReference>
<organism evidence="2 3">
    <name type="scientific">Methylophilus medardicus</name>
    <dbReference type="NCBI Taxonomy" id="2588534"/>
    <lineage>
        <taxon>Bacteria</taxon>
        <taxon>Pseudomonadati</taxon>
        <taxon>Pseudomonadota</taxon>
        <taxon>Betaproteobacteria</taxon>
        <taxon>Nitrosomonadales</taxon>
        <taxon>Methylophilaceae</taxon>
        <taxon>Methylophilus</taxon>
    </lineage>
</organism>
<evidence type="ECO:0000256" key="1">
    <source>
        <dbReference type="SAM" id="Phobius"/>
    </source>
</evidence>
<evidence type="ECO:0000313" key="2">
    <source>
        <dbReference type="EMBL" id="QDC44623.1"/>
    </source>
</evidence>
<evidence type="ECO:0008006" key="4">
    <source>
        <dbReference type="Google" id="ProtNLM"/>
    </source>
</evidence>
<feature type="transmembrane region" description="Helical" evidence="1">
    <location>
        <begin position="6"/>
        <end position="27"/>
    </location>
</feature>
<dbReference type="EMBL" id="CP040946">
    <property type="protein sequence ID" value="QDC44623.1"/>
    <property type="molecule type" value="Genomic_DNA"/>
</dbReference>
<dbReference type="OrthoDB" id="8560762at2"/>
<dbReference type="RefSeq" id="WP_140003953.1">
    <property type="nucleotide sequence ID" value="NZ_CP040946.1"/>
</dbReference>
<gene>
    <name evidence="2" type="ORF">FIU01_08825</name>
</gene>
<keyword evidence="1" id="KW-0812">Transmembrane</keyword>
<keyword evidence="3" id="KW-1185">Reference proteome</keyword>
<reference evidence="3" key="1">
    <citation type="journal article" date="2019" name="ISME J.">
        <title>Evolution in action: habitat transition from sediment to the pelagial leads to genome streamlining in Methylophilaceae.</title>
        <authorList>
            <person name="Salcher M."/>
            <person name="Schaefle D."/>
            <person name="Kaspar M."/>
            <person name="Neuenschwander S.M."/>
            <person name="Ghai R."/>
        </authorList>
    </citation>
    <scope>NUCLEOTIDE SEQUENCE [LARGE SCALE GENOMIC DNA]</scope>
    <source>
        <strain evidence="3">MMS-M-51</strain>
    </source>
</reference>
<protein>
    <recommendedName>
        <fullName evidence="4">DUF4760 domain-containing protein</fullName>
    </recommendedName>
</protein>
<name>A0A5B8CTL5_9PROT</name>
<keyword evidence="1" id="KW-0472">Membrane</keyword>
<evidence type="ECO:0000313" key="3">
    <source>
        <dbReference type="Proteomes" id="UP000311008"/>
    </source>
</evidence>
<accession>A0A5B8CTL5</accession>